<evidence type="ECO:0000313" key="2">
    <source>
        <dbReference type="Proteomes" id="UP001365405"/>
    </source>
</evidence>
<dbReference type="RefSeq" id="WP_341408699.1">
    <property type="nucleotide sequence ID" value="NZ_JBBUTH010000001.1"/>
</dbReference>
<sequence>MIPVPEVTEFPPLPADWLVGGVVPALVPGACLSRGLLQQFADGARAAGIVVGPQRMRYDRRYAMQCLELAHARGDDALRALALRLFEQYLGWTRH</sequence>
<proteinExistence type="predicted"/>
<comment type="caution">
    <text evidence="1">The sequence shown here is derived from an EMBL/GenBank/DDBJ whole genome shotgun (WGS) entry which is preliminary data.</text>
</comment>
<gene>
    <name evidence="1" type="ORF">AACH10_02120</name>
</gene>
<evidence type="ECO:0008006" key="3">
    <source>
        <dbReference type="Google" id="ProtNLM"/>
    </source>
</evidence>
<reference evidence="1 2" key="1">
    <citation type="submission" date="2024-04" db="EMBL/GenBank/DDBJ databases">
        <title>Novel species of the genus Ideonella isolated from streams.</title>
        <authorList>
            <person name="Lu H."/>
        </authorList>
    </citation>
    <scope>NUCLEOTIDE SEQUENCE [LARGE SCALE GENOMIC DNA]</scope>
    <source>
        <strain evidence="1 2">DXS22W</strain>
    </source>
</reference>
<protein>
    <recommendedName>
        <fullName evidence="3">LysR substrate-binding domain-containing protein</fullName>
    </recommendedName>
</protein>
<evidence type="ECO:0000313" key="1">
    <source>
        <dbReference type="EMBL" id="MEK8049025.1"/>
    </source>
</evidence>
<organism evidence="1 2">
    <name type="scientific">Pseudaquabacterium inlustre</name>
    <dbReference type="NCBI Taxonomy" id="2984192"/>
    <lineage>
        <taxon>Bacteria</taxon>
        <taxon>Pseudomonadati</taxon>
        <taxon>Pseudomonadota</taxon>
        <taxon>Betaproteobacteria</taxon>
        <taxon>Burkholderiales</taxon>
        <taxon>Sphaerotilaceae</taxon>
        <taxon>Pseudaquabacterium</taxon>
    </lineage>
</organism>
<accession>A0ABU9CCV5</accession>
<dbReference type="Proteomes" id="UP001365405">
    <property type="component" value="Unassembled WGS sequence"/>
</dbReference>
<keyword evidence="2" id="KW-1185">Reference proteome</keyword>
<dbReference type="EMBL" id="JBBUTH010000001">
    <property type="protein sequence ID" value="MEK8049025.1"/>
    <property type="molecule type" value="Genomic_DNA"/>
</dbReference>
<name>A0ABU9CCV5_9BURK</name>